<protein>
    <submittedName>
        <fullName evidence="2">Uncharacterized protein</fullName>
    </submittedName>
</protein>
<sequence>RVHRARRLHHAAHGVFHVREAALARAGESGRLLGHRCHFAHGAHEVARRGENLARGRADLGRGGRRLARGGLLLPGRRGHFGHRGRDLQRRLLRLGHEARQFVAHAVEAVFQHAEFVAAVQREALRKVAGAHGVVHLHEPRHRHRDRAIQRVPGGERGNQHDAQRRGERDFRARDRVADGLRGQVGLLTVLVDEQVGGGEHLLPGRADLRERGLRGRARSGQLARYRFRYRQIARVGVAKALEALAVFSTEKRAFVLPRDLLHLRHGRGQAGQIARRAVRVGIDESRAFDEVVGLIGRRAQRGRVEQARHRVGREAHRLAVDGAQAIPGDGGHREHQHEQQAEAEDDACAEGVATPSLSRQAGLAGTGHGGAHCAKDSPGSPGPFGSLARRRAGMRTRRGQCVTHRQAREIARADGPALLLDEAQRGVDDHLAMARAQARMRRVAPERRAERVAIAHAVKAHRTDEQVQVDGIDVVAERATRHAAREQVLDRADRARVAAAEGLQALDVFRAVNVLDGDEAHEVAVAVVIVEGEFDKPAQAFRRVQFVDVQVQFERTDVAVDLVEHGFVQPFLAAEVVIQHALGGVGALSDRVYARACETHGREFGRRHFEDIAPGLLGIVLAPAFGLSIVAFGRSRRSCHVFLGPQQGWDAGDSSTRGGLRALQFDALDIAHDDDIRSRAGQRDHADEHERPDERARRAHDQPHDQRRDDARQIEDAAREPEHAGRRDIRDERPAERGHALREERHREDRDHGYVALDEVRENDVGEGAAGHHADRRGNERHDREEADLEPAHVALGGEVGGEPREEEHERGVARELPEADARELTAAHQLAGHAPVEALLFRLPGSGLPVGLALVTSETAPRLDVIELGAVGCGVLVRLAIQEPPHEAEHNAHAAHHVEERTPAVGAHQREEERAEEREADVLAHRVGARGERALALREPRGDHTAIGRKARRLRGAETEAAREQRAHPADEALCERAHRPERHRQPVGELAAEAVEEHAARNLRDDVAPREHREHEAHERRVDAQFPGELRRCDAEHGAVEVIDHRADGQQAEDAVARFRAAHGALDGRGCGKVRRVAAPRRYGWCHVFVSDMSRMSAL</sequence>
<feature type="region of interest" description="Disordered" evidence="1">
    <location>
        <begin position="325"/>
        <end position="402"/>
    </location>
</feature>
<gene>
    <name evidence="2" type="ORF">NECAME_17971</name>
</gene>
<keyword evidence="3" id="KW-1185">Reference proteome</keyword>
<dbReference type="KEGG" id="nai:NECAME_17971"/>
<dbReference type="EMBL" id="KI658958">
    <property type="protein sequence ID" value="ETN80764.1"/>
    <property type="molecule type" value="Genomic_DNA"/>
</dbReference>
<name>W2TGS0_NECAM</name>
<reference evidence="3" key="1">
    <citation type="journal article" date="2014" name="Nat. Genet.">
        <title>Genome of the human hookworm Necator americanus.</title>
        <authorList>
            <person name="Tang Y.T."/>
            <person name="Gao X."/>
            <person name="Rosa B.A."/>
            <person name="Abubucker S."/>
            <person name="Hallsworth-Pepin K."/>
            <person name="Martin J."/>
            <person name="Tyagi R."/>
            <person name="Heizer E."/>
            <person name="Zhang X."/>
            <person name="Bhonagiri-Palsikar V."/>
            <person name="Minx P."/>
            <person name="Warren W.C."/>
            <person name="Wang Q."/>
            <person name="Zhan B."/>
            <person name="Hotez P.J."/>
            <person name="Sternberg P.W."/>
            <person name="Dougall A."/>
            <person name="Gaze S.T."/>
            <person name="Mulvenna J."/>
            <person name="Sotillo J."/>
            <person name="Ranganathan S."/>
            <person name="Rabelo E.M."/>
            <person name="Wilson R.K."/>
            <person name="Felgner P.L."/>
            <person name="Bethony J."/>
            <person name="Hawdon J.M."/>
            <person name="Gasser R.B."/>
            <person name="Loukas A."/>
            <person name="Mitreva M."/>
        </authorList>
    </citation>
    <scope>NUCLEOTIDE SEQUENCE [LARGE SCALE GENOMIC DNA]</scope>
</reference>
<feature type="compositionally biased region" description="Basic and acidic residues" evidence="1">
    <location>
        <begin position="675"/>
        <end position="786"/>
    </location>
</feature>
<feature type="region of interest" description="Disordered" evidence="1">
    <location>
        <begin position="675"/>
        <end position="788"/>
    </location>
</feature>
<feature type="compositionally biased region" description="Basic residues" evidence="1">
    <location>
        <begin position="389"/>
        <end position="399"/>
    </location>
</feature>
<evidence type="ECO:0000313" key="3">
    <source>
        <dbReference type="Proteomes" id="UP000053676"/>
    </source>
</evidence>
<feature type="non-terminal residue" evidence="2">
    <location>
        <position position="1"/>
    </location>
</feature>
<feature type="region of interest" description="Disordered" evidence="1">
    <location>
        <begin position="138"/>
        <end position="170"/>
    </location>
</feature>
<dbReference type="AlphaFoldDB" id="W2TGS0"/>
<organism evidence="2 3">
    <name type="scientific">Necator americanus</name>
    <name type="common">Human hookworm</name>
    <dbReference type="NCBI Taxonomy" id="51031"/>
    <lineage>
        <taxon>Eukaryota</taxon>
        <taxon>Metazoa</taxon>
        <taxon>Ecdysozoa</taxon>
        <taxon>Nematoda</taxon>
        <taxon>Chromadorea</taxon>
        <taxon>Rhabditida</taxon>
        <taxon>Rhabditina</taxon>
        <taxon>Rhabditomorpha</taxon>
        <taxon>Strongyloidea</taxon>
        <taxon>Ancylostomatidae</taxon>
        <taxon>Bunostominae</taxon>
        <taxon>Necator</taxon>
    </lineage>
</organism>
<feature type="compositionally biased region" description="Basic and acidic residues" evidence="1">
    <location>
        <begin position="158"/>
        <end position="170"/>
    </location>
</feature>
<dbReference type="Proteomes" id="UP000053676">
    <property type="component" value="Unassembled WGS sequence"/>
</dbReference>
<proteinExistence type="predicted"/>
<evidence type="ECO:0000313" key="2">
    <source>
        <dbReference type="EMBL" id="ETN80764.1"/>
    </source>
</evidence>
<accession>W2TGS0</accession>
<feature type="compositionally biased region" description="Basic and acidic residues" evidence="1">
    <location>
        <begin position="331"/>
        <end position="341"/>
    </location>
</feature>
<feature type="region of interest" description="Disordered" evidence="1">
    <location>
        <begin position="890"/>
        <end position="924"/>
    </location>
</feature>
<evidence type="ECO:0000256" key="1">
    <source>
        <dbReference type="SAM" id="MobiDB-lite"/>
    </source>
</evidence>